<dbReference type="EMBL" id="JACDUR010000007">
    <property type="protein sequence ID" value="MBA2895582.1"/>
    <property type="molecule type" value="Genomic_DNA"/>
</dbReference>
<keyword evidence="2" id="KW-1015">Disulfide bond</keyword>
<dbReference type="InterPro" id="IPR036116">
    <property type="entry name" value="FN3_sf"/>
</dbReference>
<dbReference type="CDD" id="cd00063">
    <property type="entry name" value="FN3"/>
    <property type="match status" value="1"/>
</dbReference>
<evidence type="ECO:0000313" key="8">
    <source>
        <dbReference type="Proteomes" id="UP000530928"/>
    </source>
</evidence>
<keyword evidence="3" id="KW-0326">Glycosidase</keyword>
<keyword evidence="8" id="KW-1185">Reference proteome</keyword>
<dbReference type="Gene3D" id="2.60.120.200">
    <property type="match status" value="2"/>
</dbReference>
<dbReference type="PANTHER" id="PTHR47635">
    <property type="entry name" value="CUB DOMAIN-CONTAINING PROTEIN"/>
    <property type="match status" value="1"/>
</dbReference>
<organism evidence="7 8">
    <name type="scientific">Nonomuraea soli</name>
    <dbReference type="NCBI Taxonomy" id="1032476"/>
    <lineage>
        <taxon>Bacteria</taxon>
        <taxon>Bacillati</taxon>
        <taxon>Actinomycetota</taxon>
        <taxon>Actinomycetes</taxon>
        <taxon>Streptosporangiales</taxon>
        <taxon>Streptosporangiaceae</taxon>
        <taxon>Nonomuraea</taxon>
    </lineage>
</organism>
<dbReference type="Gene3D" id="2.60.40.10">
    <property type="entry name" value="Immunoglobulins"/>
    <property type="match status" value="1"/>
</dbReference>
<evidence type="ECO:0000256" key="4">
    <source>
        <dbReference type="ARBA" id="ARBA00023326"/>
    </source>
</evidence>
<dbReference type="GO" id="GO:0016798">
    <property type="term" value="F:hydrolase activity, acting on glycosyl bonds"/>
    <property type="evidence" value="ECO:0007669"/>
    <property type="project" value="UniProtKB-KW"/>
</dbReference>
<dbReference type="RefSeq" id="WP_181614306.1">
    <property type="nucleotide sequence ID" value="NZ_BAABAM010000011.1"/>
</dbReference>
<evidence type="ECO:0000256" key="1">
    <source>
        <dbReference type="ARBA" id="ARBA00022729"/>
    </source>
</evidence>
<name>A0A7W0HU34_9ACTN</name>
<proteinExistence type="predicted"/>
<dbReference type="GO" id="GO:0000272">
    <property type="term" value="P:polysaccharide catabolic process"/>
    <property type="evidence" value="ECO:0007669"/>
    <property type="project" value="UniProtKB-KW"/>
</dbReference>
<dbReference type="Pfam" id="PF13385">
    <property type="entry name" value="Laminin_G_3"/>
    <property type="match status" value="2"/>
</dbReference>
<dbReference type="SUPFAM" id="SSF49265">
    <property type="entry name" value="Fibronectin type III"/>
    <property type="match status" value="1"/>
</dbReference>
<dbReference type="InterPro" id="IPR013320">
    <property type="entry name" value="ConA-like_dom_sf"/>
</dbReference>
<dbReference type="InterPro" id="IPR013783">
    <property type="entry name" value="Ig-like_fold"/>
</dbReference>
<feature type="signal peptide" evidence="5">
    <location>
        <begin position="1"/>
        <end position="23"/>
    </location>
</feature>
<keyword evidence="4" id="KW-0119">Carbohydrate metabolism</keyword>
<dbReference type="PANTHER" id="PTHR47635:SF2">
    <property type="entry name" value="LAMG-LIKE JELLYROLL FOLD DOMAIN-CONTAINING PROTEIN"/>
    <property type="match status" value="1"/>
</dbReference>
<evidence type="ECO:0000256" key="3">
    <source>
        <dbReference type="ARBA" id="ARBA00023295"/>
    </source>
</evidence>
<dbReference type="SUPFAM" id="SSF49899">
    <property type="entry name" value="Concanavalin A-like lectins/glucanases"/>
    <property type="match status" value="2"/>
</dbReference>
<gene>
    <name evidence="7" type="ORF">HNR30_006968</name>
</gene>
<reference evidence="7 8" key="1">
    <citation type="submission" date="2020-07" db="EMBL/GenBank/DDBJ databases">
        <title>Genomic Encyclopedia of Type Strains, Phase IV (KMG-IV): sequencing the most valuable type-strain genomes for metagenomic binning, comparative biology and taxonomic classification.</title>
        <authorList>
            <person name="Goeker M."/>
        </authorList>
    </citation>
    <scope>NUCLEOTIDE SEQUENCE [LARGE SCALE GENOMIC DNA]</scope>
    <source>
        <strain evidence="7 8">DSM 45533</strain>
    </source>
</reference>
<keyword evidence="4" id="KW-0624">Polysaccharide degradation</keyword>
<accession>A0A7W0HU34</accession>
<dbReference type="InterPro" id="IPR006558">
    <property type="entry name" value="LamG-like"/>
</dbReference>
<dbReference type="Proteomes" id="UP000530928">
    <property type="component" value="Unassembled WGS sequence"/>
</dbReference>
<dbReference type="InterPro" id="IPR003961">
    <property type="entry name" value="FN3_dom"/>
</dbReference>
<dbReference type="SMART" id="SM00560">
    <property type="entry name" value="LamGL"/>
    <property type="match status" value="2"/>
</dbReference>
<feature type="domain" description="LamG-like jellyroll fold" evidence="6">
    <location>
        <begin position="408"/>
        <end position="543"/>
    </location>
</feature>
<evidence type="ECO:0000313" key="7">
    <source>
        <dbReference type="EMBL" id="MBA2895582.1"/>
    </source>
</evidence>
<protein>
    <recommendedName>
        <fullName evidence="6">LamG-like jellyroll fold domain-containing protein</fullName>
    </recommendedName>
</protein>
<feature type="domain" description="LamG-like jellyroll fold" evidence="6">
    <location>
        <begin position="98"/>
        <end position="230"/>
    </location>
</feature>
<feature type="chain" id="PRO_5038555598" description="LamG-like jellyroll fold domain-containing protein" evidence="5">
    <location>
        <begin position="24"/>
        <end position="554"/>
    </location>
</feature>
<keyword evidence="3" id="KW-0378">Hydrolase</keyword>
<evidence type="ECO:0000256" key="2">
    <source>
        <dbReference type="ARBA" id="ARBA00023157"/>
    </source>
</evidence>
<comment type="caution">
    <text evidence="7">The sequence shown here is derived from an EMBL/GenBank/DDBJ whole genome shotgun (WGS) entry which is preliminary data.</text>
</comment>
<sequence>MTRSLRALVLPVAMTLALGPLTAADATTRNPPGLVAAYGFEEGSGTTIVDSSGHGNHGTTAGAQWVDGPFGKALRLGNHSPQLAQVVVPHSPSMRLTTGMTLETWIRPTTPADLYAFVRDEPSSSYFISVTSMDDPYMMPRTWAGLFDEYLGGPHAPLNVWTHVALTYGDRLLRLYFNGQLVGEQATIADQITAADAPLLLGTLFDPEQLTSPPWLLDEVRVYNQALTAEQVQADMRRAVSGAVFAGPPPTSPTLSGTGGQGRATLSWTAAQDVLGALYQVHRSTTAGFTPSPATLVTTVNALNHVDTEPAPGTTYYKVVAVDAVGHATPSNTITVAVTPITSALVAAYGMNQTSGTTVTDASGKSHHGTAVVPITSAPGKYGNALSSPANSSNYIRVPDHADLDLTTAVTLEYWSKLPPGWARTWVNKSSTNTQKCCYRLGWSQLSSGASASSRVDIHPEWNVSVQLDNRDARVPADQWHHVAHTFDRGVARLYVDGNLVDRFDDYSPWTRIEVSTAPLEMYTEQGGLLDEVRVYNIALSQAQIRHNMTVPVG</sequence>
<keyword evidence="1 5" id="KW-0732">Signal</keyword>
<dbReference type="AlphaFoldDB" id="A0A7W0HU34"/>
<evidence type="ECO:0000256" key="5">
    <source>
        <dbReference type="SAM" id="SignalP"/>
    </source>
</evidence>
<evidence type="ECO:0000259" key="6">
    <source>
        <dbReference type="SMART" id="SM00560"/>
    </source>
</evidence>